<dbReference type="PANTHER" id="PTHR30469:SF15">
    <property type="entry name" value="HLYD FAMILY OF SECRETION PROTEINS"/>
    <property type="match status" value="1"/>
</dbReference>
<dbReference type="Gene3D" id="2.40.50.100">
    <property type="match status" value="1"/>
</dbReference>
<organism evidence="6 7">
    <name type="scientific">Pelomonas candidula</name>
    <dbReference type="NCBI Taxonomy" id="3299025"/>
    <lineage>
        <taxon>Bacteria</taxon>
        <taxon>Pseudomonadati</taxon>
        <taxon>Pseudomonadota</taxon>
        <taxon>Betaproteobacteria</taxon>
        <taxon>Burkholderiales</taxon>
        <taxon>Sphaerotilaceae</taxon>
        <taxon>Roseateles</taxon>
    </lineage>
</organism>
<evidence type="ECO:0000256" key="2">
    <source>
        <dbReference type="SAM" id="SignalP"/>
    </source>
</evidence>
<comment type="similarity">
    <text evidence="1">Belongs to the membrane fusion protein (MFP) (TC 8.A.1) family.</text>
</comment>
<reference evidence="6 7" key="1">
    <citation type="submission" date="2024-08" db="EMBL/GenBank/DDBJ databases">
        <authorList>
            <person name="Lu H."/>
        </authorList>
    </citation>
    <scope>NUCLEOTIDE SEQUENCE [LARGE SCALE GENOMIC DNA]</scope>
    <source>
        <strain evidence="6 7">BYS78W</strain>
    </source>
</reference>
<feature type="domain" description="Multidrug resistance protein MdtA-like barrel-sandwich hybrid" evidence="4">
    <location>
        <begin position="38"/>
        <end position="190"/>
    </location>
</feature>
<gene>
    <name evidence="6" type="ORF">ACG04R_20505</name>
</gene>
<feature type="chain" id="PRO_5047228118" evidence="2">
    <location>
        <begin position="25"/>
        <end position="273"/>
    </location>
</feature>
<dbReference type="Pfam" id="PF25917">
    <property type="entry name" value="BSH_RND"/>
    <property type="match status" value="1"/>
</dbReference>
<dbReference type="InterPro" id="IPR006143">
    <property type="entry name" value="RND_pump_MFP"/>
</dbReference>
<dbReference type="Gene3D" id="1.10.287.470">
    <property type="entry name" value="Helix hairpin bin"/>
    <property type="match status" value="1"/>
</dbReference>
<keyword evidence="7" id="KW-1185">Reference proteome</keyword>
<keyword evidence="2" id="KW-0732">Signal</keyword>
<evidence type="ECO:0000313" key="6">
    <source>
        <dbReference type="EMBL" id="MFG6489079.1"/>
    </source>
</evidence>
<dbReference type="Gene3D" id="2.40.30.170">
    <property type="match status" value="1"/>
</dbReference>
<evidence type="ECO:0000256" key="1">
    <source>
        <dbReference type="ARBA" id="ARBA00009477"/>
    </source>
</evidence>
<sequence>MTAKPLPACLLVSLLGAVALPALAAESGFTCLIEPMQRVELRSPVEGRIDAIHVERGAEVKKGQVLVELDTNVERAALDAAKYRSVMQGQIKSADSRLAAAKDKFQRRDALVKERYIATQDRDDSLAEMRVAEANLVEAQDNQRLAALEQRRLNETVEQRRLRSPISGVVTERLQAVGEVAQSGENAKPVLRLAQTDPLRVEVVLPVAMYGKVRRGDKASVDAEAPLTGRYTASVTIVDRVVDAASGTFGVRLELPNPKGEIPAGIKCRARFN</sequence>
<dbReference type="NCBIfam" id="TIGR01730">
    <property type="entry name" value="RND_mfp"/>
    <property type="match status" value="1"/>
</dbReference>
<evidence type="ECO:0000259" key="4">
    <source>
        <dbReference type="Pfam" id="PF25917"/>
    </source>
</evidence>
<dbReference type="InterPro" id="IPR058792">
    <property type="entry name" value="Beta-barrel_RND_2"/>
</dbReference>
<dbReference type="SUPFAM" id="SSF111369">
    <property type="entry name" value="HlyD-like secretion proteins"/>
    <property type="match status" value="1"/>
</dbReference>
<feature type="signal peptide" evidence="2">
    <location>
        <begin position="1"/>
        <end position="24"/>
    </location>
</feature>
<dbReference type="Proteomes" id="UP001606134">
    <property type="component" value="Unassembled WGS sequence"/>
</dbReference>
<dbReference type="EMBL" id="JBIGIC010000011">
    <property type="protein sequence ID" value="MFG6489079.1"/>
    <property type="molecule type" value="Genomic_DNA"/>
</dbReference>
<evidence type="ECO:0000259" key="5">
    <source>
        <dbReference type="Pfam" id="PF25954"/>
    </source>
</evidence>
<comment type="caution">
    <text evidence="6">The sequence shown here is derived from an EMBL/GenBank/DDBJ whole genome shotgun (WGS) entry which is preliminary data.</text>
</comment>
<feature type="domain" description="CusB-like beta-barrel" evidence="5">
    <location>
        <begin position="201"/>
        <end position="272"/>
    </location>
</feature>
<feature type="domain" description="Multidrug resistance protein MdtA-like alpha-helical hairpin" evidence="3">
    <location>
        <begin position="86"/>
        <end position="149"/>
    </location>
</feature>
<evidence type="ECO:0000313" key="7">
    <source>
        <dbReference type="Proteomes" id="UP001606134"/>
    </source>
</evidence>
<dbReference type="InterPro" id="IPR058624">
    <property type="entry name" value="MdtA-like_HH"/>
</dbReference>
<proteinExistence type="inferred from homology"/>
<dbReference type="InterPro" id="IPR058625">
    <property type="entry name" value="MdtA-like_BSH"/>
</dbReference>
<dbReference type="Pfam" id="PF25876">
    <property type="entry name" value="HH_MFP_RND"/>
    <property type="match status" value="1"/>
</dbReference>
<dbReference type="Pfam" id="PF25954">
    <property type="entry name" value="Beta-barrel_RND_2"/>
    <property type="match status" value="1"/>
</dbReference>
<name>A0ABW7HGN6_9BURK</name>
<dbReference type="RefSeq" id="WP_394415217.1">
    <property type="nucleotide sequence ID" value="NZ_JBIGIC010000011.1"/>
</dbReference>
<dbReference type="PANTHER" id="PTHR30469">
    <property type="entry name" value="MULTIDRUG RESISTANCE PROTEIN MDTA"/>
    <property type="match status" value="1"/>
</dbReference>
<protein>
    <submittedName>
        <fullName evidence="6">Efflux RND transporter periplasmic adaptor subunit</fullName>
    </submittedName>
</protein>
<accession>A0ABW7HGN6</accession>
<evidence type="ECO:0000259" key="3">
    <source>
        <dbReference type="Pfam" id="PF25876"/>
    </source>
</evidence>